<gene>
    <name evidence="1" type="ORF">GF068_20070</name>
</gene>
<dbReference type="RefSeq" id="WP_153821017.1">
    <property type="nucleotide sequence ID" value="NZ_WJIE01000005.1"/>
</dbReference>
<keyword evidence="2" id="KW-1185">Reference proteome</keyword>
<evidence type="ECO:0000313" key="2">
    <source>
        <dbReference type="Proteomes" id="UP000440224"/>
    </source>
</evidence>
<sequence length="92" mass="10381">MSDTYLIHLDDKGNAVRTPITPEQIPTEDEQRRLIEVYKARGLLLWWSVCADGRGVRVTVEDEHAAVMVPIFRDGRVAAYVNESRVATLPCV</sequence>
<name>A0A6N7PQJ5_9BACT</name>
<evidence type="ECO:0000313" key="1">
    <source>
        <dbReference type="EMBL" id="MRG94199.1"/>
    </source>
</evidence>
<comment type="caution">
    <text evidence="1">The sequence shown here is derived from an EMBL/GenBank/DDBJ whole genome shotgun (WGS) entry which is preliminary data.</text>
</comment>
<proteinExistence type="predicted"/>
<dbReference type="EMBL" id="WJIE01000005">
    <property type="protein sequence ID" value="MRG94199.1"/>
    <property type="molecule type" value="Genomic_DNA"/>
</dbReference>
<reference evidence="1 2" key="1">
    <citation type="submission" date="2019-10" db="EMBL/GenBank/DDBJ databases">
        <title>A soil myxobacterium in the family Polyangiaceae.</title>
        <authorList>
            <person name="Li Y."/>
            <person name="Wang J."/>
        </authorList>
    </citation>
    <scope>NUCLEOTIDE SEQUENCE [LARGE SCALE GENOMIC DNA]</scope>
    <source>
        <strain evidence="1 2">DSM 14734</strain>
    </source>
</reference>
<dbReference type="AlphaFoldDB" id="A0A6N7PQJ5"/>
<protein>
    <submittedName>
        <fullName evidence="1">Uncharacterized protein</fullName>
    </submittedName>
</protein>
<accession>A0A6N7PQJ5</accession>
<organism evidence="1 2">
    <name type="scientific">Polyangium spumosum</name>
    <dbReference type="NCBI Taxonomy" id="889282"/>
    <lineage>
        <taxon>Bacteria</taxon>
        <taxon>Pseudomonadati</taxon>
        <taxon>Myxococcota</taxon>
        <taxon>Polyangia</taxon>
        <taxon>Polyangiales</taxon>
        <taxon>Polyangiaceae</taxon>
        <taxon>Polyangium</taxon>
    </lineage>
</organism>
<dbReference type="Proteomes" id="UP000440224">
    <property type="component" value="Unassembled WGS sequence"/>
</dbReference>